<proteinExistence type="inferred from homology"/>
<keyword evidence="6" id="KW-1185">Reference proteome</keyword>
<gene>
    <name evidence="5" type="ORF">AAF712_003766</name>
</gene>
<organism evidence="5 6">
    <name type="scientific">Marasmius tenuissimus</name>
    <dbReference type="NCBI Taxonomy" id="585030"/>
    <lineage>
        <taxon>Eukaryota</taxon>
        <taxon>Fungi</taxon>
        <taxon>Dikarya</taxon>
        <taxon>Basidiomycota</taxon>
        <taxon>Agaricomycotina</taxon>
        <taxon>Agaricomycetes</taxon>
        <taxon>Agaricomycetidae</taxon>
        <taxon>Agaricales</taxon>
        <taxon>Marasmiineae</taxon>
        <taxon>Marasmiaceae</taxon>
        <taxon>Marasmius</taxon>
    </lineage>
</organism>
<protein>
    <recommendedName>
        <fullName evidence="7">NAD(P)-binding protein</fullName>
    </recommendedName>
</protein>
<evidence type="ECO:0000256" key="4">
    <source>
        <dbReference type="RuleBase" id="RU000363"/>
    </source>
</evidence>
<dbReference type="PRINTS" id="PR00081">
    <property type="entry name" value="GDHRDH"/>
</dbReference>
<dbReference type="InterPro" id="IPR036291">
    <property type="entry name" value="NAD(P)-bd_dom_sf"/>
</dbReference>
<evidence type="ECO:0000256" key="1">
    <source>
        <dbReference type="ARBA" id="ARBA00006484"/>
    </source>
</evidence>
<dbReference type="EMBL" id="JBBXMP010000014">
    <property type="protein sequence ID" value="KAL0069080.1"/>
    <property type="molecule type" value="Genomic_DNA"/>
</dbReference>
<keyword evidence="3" id="KW-0560">Oxidoreductase</keyword>
<evidence type="ECO:0000313" key="6">
    <source>
        <dbReference type="Proteomes" id="UP001437256"/>
    </source>
</evidence>
<name>A0ABR3A6E7_9AGAR</name>
<keyword evidence="2" id="KW-0521">NADP</keyword>
<comment type="similarity">
    <text evidence="1 4">Belongs to the short-chain dehydrogenases/reductases (SDR) family.</text>
</comment>
<dbReference type="PRINTS" id="PR00080">
    <property type="entry name" value="SDRFAMILY"/>
</dbReference>
<dbReference type="PANTHER" id="PTHR43490">
    <property type="entry name" value="(+)-NEOMENTHOL DEHYDROGENASE"/>
    <property type="match status" value="1"/>
</dbReference>
<evidence type="ECO:0000313" key="5">
    <source>
        <dbReference type="EMBL" id="KAL0069080.1"/>
    </source>
</evidence>
<dbReference type="InterPro" id="IPR002347">
    <property type="entry name" value="SDR_fam"/>
</dbReference>
<dbReference type="Proteomes" id="UP001437256">
    <property type="component" value="Unassembled WGS sequence"/>
</dbReference>
<evidence type="ECO:0008006" key="7">
    <source>
        <dbReference type="Google" id="ProtNLM"/>
    </source>
</evidence>
<dbReference type="Pfam" id="PF00106">
    <property type="entry name" value="adh_short"/>
    <property type="match status" value="1"/>
</dbReference>
<dbReference type="PANTHER" id="PTHR43490:SF99">
    <property type="entry name" value="SHORT-CHAIN DEHYDROGENASE_REDUCTASE"/>
    <property type="match status" value="1"/>
</dbReference>
<accession>A0ABR3A6E7</accession>
<dbReference type="Gene3D" id="3.40.50.720">
    <property type="entry name" value="NAD(P)-binding Rossmann-like Domain"/>
    <property type="match status" value="1"/>
</dbReference>
<comment type="caution">
    <text evidence="5">The sequence shown here is derived from an EMBL/GenBank/DDBJ whole genome shotgun (WGS) entry which is preliminary data.</text>
</comment>
<dbReference type="SUPFAM" id="SSF51735">
    <property type="entry name" value="NAD(P)-binding Rossmann-fold domains"/>
    <property type="match status" value="1"/>
</dbReference>
<evidence type="ECO:0000256" key="3">
    <source>
        <dbReference type="ARBA" id="ARBA00023002"/>
    </source>
</evidence>
<reference evidence="5 6" key="1">
    <citation type="submission" date="2024-05" db="EMBL/GenBank/DDBJ databases">
        <title>A draft genome resource for the thread blight pathogen Marasmius tenuissimus strain MS-2.</title>
        <authorList>
            <person name="Yulfo-Soto G.E."/>
            <person name="Baruah I.K."/>
            <person name="Amoako-Attah I."/>
            <person name="Bukari Y."/>
            <person name="Meinhardt L.W."/>
            <person name="Bailey B.A."/>
            <person name="Cohen S.P."/>
        </authorList>
    </citation>
    <scope>NUCLEOTIDE SEQUENCE [LARGE SCALE GENOMIC DNA]</scope>
    <source>
        <strain evidence="5 6">MS-2</strain>
    </source>
</reference>
<sequence>MSSQSTANTILITGANTGIGYELVRQLAALGHNVYLTSRSEQSGKDAQKKLKDEHNLDVKYVQLDVTSEESIKRARDTIEKDEGKLEILVNNAGFVNGFIKPSELTPEHMDEILQTNYYGVIRVTTTFIPLIRKAQNGVILNVSSEVGSHTSQIETGDLFPPEIVSYYSSKAILNAYTISLAKELKGEGIKVNSGTPGLTMTNFPGTASIATRPASEGAACLLPLILIEPKDEKTGELNHLCWQLCSSQFTLQGRSMDIEPMEMLAKFHGDASLKTPRSIVRVVRFEGENESAGQETTQPKIGSAEI</sequence>
<evidence type="ECO:0000256" key="2">
    <source>
        <dbReference type="ARBA" id="ARBA00022857"/>
    </source>
</evidence>